<evidence type="ECO:0000313" key="2">
    <source>
        <dbReference type="EMBL" id="CDJ44252.1"/>
    </source>
</evidence>
<feature type="non-terminal residue" evidence="2">
    <location>
        <position position="131"/>
    </location>
</feature>
<accession>U6L1F8</accession>
<reference evidence="2" key="1">
    <citation type="submission" date="2013-10" db="EMBL/GenBank/DDBJ databases">
        <title>Genomic analysis of the causative agents of coccidiosis in chickens.</title>
        <authorList>
            <person name="Reid A.J."/>
            <person name="Blake D."/>
            <person name="Billington K."/>
            <person name="Browne H."/>
            <person name="Dunn M."/>
            <person name="Hung S."/>
            <person name="Kawahara F."/>
            <person name="Miranda-Saavedra D."/>
            <person name="Mourier T."/>
            <person name="Nagra H."/>
            <person name="Otto T.D."/>
            <person name="Rawlings N."/>
            <person name="Sanchez A."/>
            <person name="Sanders M."/>
            <person name="Subramaniam C."/>
            <person name="Tay Y."/>
            <person name="Dear P."/>
            <person name="Doerig C."/>
            <person name="Gruber A."/>
            <person name="Parkinson J."/>
            <person name="Shirley M."/>
            <person name="Wan K.L."/>
            <person name="Berriman M."/>
            <person name="Tomley F."/>
            <person name="Pain A."/>
        </authorList>
    </citation>
    <scope>NUCLEOTIDE SEQUENCE [LARGE SCALE GENOMIC DNA]</scope>
    <source>
        <strain evidence="2">Houghton</strain>
    </source>
</reference>
<reference evidence="2" key="2">
    <citation type="submission" date="2013-10" db="EMBL/GenBank/DDBJ databases">
        <authorList>
            <person name="Aslett M."/>
        </authorList>
    </citation>
    <scope>NUCLEOTIDE SEQUENCE [LARGE SCALE GENOMIC DNA]</scope>
    <source>
        <strain evidence="2">Houghton</strain>
    </source>
</reference>
<feature type="non-terminal residue" evidence="2">
    <location>
        <position position="1"/>
    </location>
</feature>
<evidence type="ECO:0000313" key="3">
    <source>
        <dbReference type="Proteomes" id="UP000030747"/>
    </source>
</evidence>
<dbReference type="Proteomes" id="UP000030747">
    <property type="component" value="Unassembled WGS sequence"/>
</dbReference>
<evidence type="ECO:0000259" key="1">
    <source>
        <dbReference type="Pfam" id="PF01909"/>
    </source>
</evidence>
<feature type="domain" description="Polymerase nucleotidyl transferase" evidence="1">
    <location>
        <begin position="83"/>
        <end position="111"/>
    </location>
</feature>
<keyword evidence="3" id="KW-1185">Reference proteome</keyword>
<dbReference type="GO" id="GO:0016779">
    <property type="term" value="F:nucleotidyltransferase activity"/>
    <property type="evidence" value="ECO:0007669"/>
    <property type="project" value="InterPro"/>
</dbReference>
<dbReference type="VEuPathDB" id="ToxoDB:ETH_00043655"/>
<protein>
    <recommendedName>
        <fullName evidence="1">Polymerase nucleotidyl transferase domain-containing protein</fullName>
    </recommendedName>
</protein>
<dbReference type="SUPFAM" id="SSF81301">
    <property type="entry name" value="Nucleotidyltransferase"/>
    <property type="match status" value="1"/>
</dbReference>
<gene>
    <name evidence="2" type="ORF">ETH_00043655</name>
</gene>
<dbReference type="GeneID" id="25257770"/>
<dbReference type="Pfam" id="PF01909">
    <property type="entry name" value="NTP_transf_2"/>
    <property type="match status" value="1"/>
</dbReference>
<dbReference type="RefSeq" id="XP_013235001.1">
    <property type="nucleotide sequence ID" value="XM_013379547.1"/>
</dbReference>
<proteinExistence type="predicted"/>
<dbReference type="EMBL" id="HG676770">
    <property type="protein sequence ID" value="CDJ44252.1"/>
    <property type="molecule type" value="Genomic_DNA"/>
</dbReference>
<dbReference type="InterPro" id="IPR043519">
    <property type="entry name" value="NT_sf"/>
</dbReference>
<dbReference type="AlphaFoldDB" id="U6L1F8"/>
<sequence>LFAFSVSPCDRLSFSLSKQANEGAAAAAAAASGDCPESSETEQQLQRLADSLALRQQQLEALVRSYLLSSFICEGLFSCRPLLSGSAATGVAVSNSDIDLGVLLPAALQQQQADWLLQQPKAVLKVQPWAV</sequence>
<name>U6L1F8_EIMTE</name>
<dbReference type="InterPro" id="IPR002934">
    <property type="entry name" value="Polymerase_NTP_transf_dom"/>
</dbReference>
<dbReference type="VEuPathDB" id="ToxoDB:ETH2_1351200"/>
<organism evidence="2 3">
    <name type="scientific">Eimeria tenella</name>
    <name type="common">Coccidian parasite</name>
    <dbReference type="NCBI Taxonomy" id="5802"/>
    <lineage>
        <taxon>Eukaryota</taxon>
        <taxon>Sar</taxon>
        <taxon>Alveolata</taxon>
        <taxon>Apicomplexa</taxon>
        <taxon>Conoidasida</taxon>
        <taxon>Coccidia</taxon>
        <taxon>Eucoccidiorida</taxon>
        <taxon>Eimeriorina</taxon>
        <taxon>Eimeriidae</taxon>
        <taxon>Eimeria</taxon>
    </lineage>
</organism>